<protein>
    <submittedName>
        <fullName evidence="2">GLPGLI family protein</fullName>
    </submittedName>
</protein>
<dbReference type="EMBL" id="VOXD01000021">
    <property type="protein sequence ID" value="TXF88565.1"/>
    <property type="molecule type" value="Genomic_DNA"/>
</dbReference>
<evidence type="ECO:0000313" key="3">
    <source>
        <dbReference type="Proteomes" id="UP000321907"/>
    </source>
</evidence>
<feature type="signal peptide" evidence="1">
    <location>
        <begin position="1"/>
        <end position="22"/>
    </location>
</feature>
<sequence>MQFQFRFLFALLFLGFTGVLSAQITSGTIDYNESFTFDFGDWMPKDRKEEMKKRMASGEFDRTGRLQFTADAFSYSQVVDENSSGGGRWGRFNENPDIFFTSIKDSTVTDRRQVMDQSFIMEDKWVAPKWNIANMKVGMKEIPLPTQLATSVSIEGDTLTAYFTPSIPLGIGPRGYGGLPGAIVYLKVQRDGRTTEYKMTTMQPNAELDMEKPADEKVITRKEFDKHMKRATEMMERRRRGWERSRG</sequence>
<keyword evidence="1" id="KW-0732">Signal</keyword>
<gene>
    <name evidence="2" type="ORF">FUA23_13945</name>
</gene>
<dbReference type="Proteomes" id="UP000321907">
    <property type="component" value="Unassembled WGS sequence"/>
</dbReference>
<dbReference type="Pfam" id="PF09697">
    <property type="entry name" value="Porph_ging"/>
    <property type="match status" value="1"/>
</dbReference>
<organism evidence="2 3">
    <name type="scientific">Neolewinella aurantiaca</name>
    <dbReference type="NCBI Taxonomy" id="2602767"/>
    <lineage>
        <taxon>Bacteria</taxon>
        <taxon>Pseudomonadati</taxon>
        <taxon>Bacteroidota</taxon>
        <taxon>Saprospiria</taxon>
        <taxon>Saprospirales</taxon>
        <taxon>Lewinellaceae</taxon>
        <taxon>Neolewinella</taxon>
    </lineage>
</organism>
<proteinExistence type="predicted"/>
<evidence type="ECO:0000256" key="1">
    <source>
        <dbReference type="SAM" id="SignalP"/>
    </source>
</evidence>
<dbReference type="InterPro" id="IPR005901">
    <property type="entry name" value="GLPGLI"/>
</dbReference>
<keyword evidence="3" id="KW-1185">Reference proteome</keyword>
<dbReference type="RefSeq" id="WP_147931365.1">
    <property type="nucleotide sequence ID" value="NZ_VOXD01000021.1"/>
</dbReference>
<comment type="caution">
    <text evidence="2">The sequence shown here is derived from an EMBL/GenBank/DDBJ whole genome shotgun (WGS) entry which is preliminary data.</text>
</comment>
<accession>A0A5C7FT52</accession>
<dbReference type="NCBIfam" id="TIGR01200">
    <property type="entry name" value="GLPGLI"/>
    <property type="match status" value="1"/>
</dbReference>
<dbReference type="OrthoDB" id="1490972at2"/>
<name>A0A5C7FT52_9BACT</name>
<evidence type="ECO:0000313" key="2">
    <source>
        <dbReference type="EMBL" id="TXF88565.1"/>
    </source>
</evidence>
<dbReference type="AlphaFoldDB" id="A0A5C7FT52"/>
<feature type="chain" id="PRO_5022930203" evidence="1">
    <location>
        <begin position="23"/>
        <end position="247"/>
    </location>
</feature>
<reference evidence="2 3" key="1">
    <citation type="submission" date="2019-08" db="EMBL/GenBank/DDBJ databases">
        <title>Lewinella sp. strain SSH13 Genome sequencing and assembly.</title>
        <authorList>
            <person name="Kim I."/>
        </authorList>
    </citation>
    <scope>NUCLEOTIDE SEQUENCE [LARGE SCALE GENOMIC DNA]</scope>
    <source>
        <strain evidence="2 3">SSH13</strain>
    </source>
</reference>